<organism evidence="1 2">
    <name type="scientific">Rhodopirellula baltica (strain DSM 10527 / NCIMB 13988 / SH1)</name>
    <dbReference type="NCBI Taxonomy" id="243090"/>
    <lineage>
        <taxon>Bacteria</taxon>
        <taxon>Pseudomonadati</taxon>
        <taxon>Planctomycetota</taxon>
        <taxon>Planctomycetia</taxon>
        <taxon>Pirellulales</taxon>
        <taxon>Pirellulaceae</taxon>
        <taxon>Rhodopirellula</taxon>
    </lineage>
</organism>
<dbReference type="HOGENOM" id="CLU_3047381_0_0_0"/>
<keyword evidence="2" id="KW-1185">Reference proteome</keyword>
<dbReference type="EnsemblBacteria" id="CAD74305">
    <property type="protein sequence ID" value="CAD74305"/>
    <property type="gene ID" value="RB5555"/>
</dbReference>
<dbReference type="InParanoid" id="Q7URN3"/>
<dbReference type="KEGG" id="rba:RB5555"/>
<dbReference type="STRING" id="243090.RB5555"/>
<sequence length="54" mass="5971">MTSISGRLNHDDASVSRSGDGISIAARHSQPPLRMLLLFTLSFPTMDLEHESHH</sequence>
<dbReference type="Proteomes" id="UP000001025">
    <property type="component" value="Chromosome"/>
</dbReference>
<reference evidence="1 2" key="1">
    <citation type="journal article" date="2003" name="Proc. Natl. Acad. Sci. U.S.A.">
        <title>Complete genome sequence of the marine planctomycete Pirellula sp. strain 1.</title>
        <authorList>
            <person name="Gloeckner F.O."/>
            <person name="Kube M."/>
            <person name="Bauer M."/>
            <person name="Teeling H."/>
            <person name="Lombardot T."/>
            <person name="Ludwig W."/>
            <person name="Gade D."/>
            <person name="Beck A."/>
            <person name="Borzym K."/>
            <person name="Heitmann K."/>
            <person name="Rabus R."/>
            <person name="Schlesner H."/>
            <person name="Amann R."/>
            <person name="Reinhardt R."/>
        </authorList>
    </citation>
    <scope>NUCLEOTIDE SEQUENCE [LARGE SCALE GENOMIC DNA]</scope>
    <source>
        <strain evidence="2">DSM 10527 / NCIMB 13988 / SH1</strain>
    </source>
</reference>
<name>Q7URN3_RHOBA</name>
<proteinExistence type="predicted"/>
<evidence type="ECO:0000313" key="1">
    <source>
        <dbReference type="EMBL" id="CAD74305.1"/>
    </source>
</evidence>
<evidence type="ECO:0000313" key="2">
    <source>
        <dbReference type="Proteomes" id="UP000001025"/>
    </source>
</evidence>
<protein>
    <submittedName>
        <fullName evidence="1">Uncharacterized protein</fullName>
    </submittedName>
</protein>
<dbReference type="AlphaFoldDB" id="Q7URN3"/>
<gene>
    <name evidence="1" type="ordered locus">RB5555</name>
</gene>
<accession>Q7URN3</accession>
<dbReference type="EMBL" id="BX294142">
    <property type="protein sequence ID" value="CAD74305.1"/>
    <property type="molecule type" value="Genomic_DNA"/>
</dbReference>